<dbReference type="EMBL" id="BAAASG010000007">
    <property type="protein sequence ID" value="GAA2487483.1"/>
    <property type="molecule type" value="Genomic_DNA"/>
</dbReference>
<sequence length="104" mass="11246">MTAVSEAVSARVVVAARVARLASCFMEMLHFRKSTKNESVDWPYEPAVDQVASPRQSLSSREPNDPEAGVTWRGSGLRHAEGTAQGTAGAWPSMSTTDPVRNRS</sequence>
<reference evidence="2 3" key="1">
    <citation type="journal article" date="2019" name="Int. J. Syst. Evol. Microbiol.">
        <title>The Global Catalogue of Microorganisms (GCM) 10K type strain sequencing project: providing services to taxonomists for standard genome sequencing and annotation.</title>
        <authorList>
            <consortium name="The Broad Institute Genomics Platform"/>
            <consortium name="The Broad Institute Genome Sequencing Center for Infectious Disease"/>
            <person name="Wu L."/>
            <person name="Ma J."/>
        </authorList>
    </citation>
    <scope>NUCLEOTIDE SEQUENCE [LARGE SCALE GENOMIC DNA]</scope>
    <source>
        <strain evidence="2 3">JCM 4395</strain>
    </source>
</reference>
<accession>A0ABN3LSN7</accession>
<dbReference type="Proteomes" id="UP001501777">
    <property type="component" value="Unassembled WGS sequence"/>
</dbReference>
<evidence type="ECO:0000313" key="2">
    <source>
        <dbReference type="EMBL" id="GAA2487483.1"/>
    </source>
</evidence>
<protein>
    <submittedName>
        <fullName evidence="2">Uncharacterized protein</fullName>
    </submittedName>
</protein>
<proteinExistence type="predicted"/>
<organism evidence="2 3">
    <name type="scientific">Streptomyces longisporus</name>
    <dbReference type="NCBI Taxonomy" id="1948"/>
    <lineage>
        <taxon>Bacteria</taxon>
        <taxon>Bacillati</taxon>
        <taxon>Actinomycetota</taxon>
        <taxon>Actinomycetes</taxon>
        <taxon>Kitasatosporales</taxon>
        <taxon>Streptomycetaceae</taxon>
        <taxon>Streptomyces</taxon>
    </lineage>
</organism>
<name>A0ABN3LSN7_STRLO</name>
<evidence type="ECO:0000256" key="1">
    <source>
        <dbReference type="SAM" id="MobiDB-lite"/>
    </source>
</evidence>
<comment type="caution">
    <text evidence="2">The sequence shown here is derived from an EMBL/GenBank/DDBJ whole genome shotgun (WGS) entry which is preliminary data.</text>
</comment>
<feature type="region of interest" description="Disordered" evidence="1">
    <location>
        <begin position="51"/>
        <end position="104"/>
    </location>
</feature>
<evidence type="ECO:0000313" key="3">
    <source>
        <dbReference type="Proteomes" id="UP001501777"/>
    </source>
</evidence>
<gene>
    <name evidence="2" type="ORF">GCM10010276_27410</name>
</gene>
<feature type="compositionally biased region" description="Polar residues" evidence="1">
    <location>
        <begin position="93"/>
        <end position="104"/>
    </location>
</feature>
<keyword evidence="3" id="KW-1185">Reference proteome</keyword>